<evidence type="ECO:0000256" key="1">
    <source>
        <dbReference type="SAM" id="Coils"/>
    </source>
</evidence>
<organism evidence="2 3">
    <name type="scientific">Stutzerimonas xanthomarina</name>
    <dbReference type="NCBI Taxonomy" id="271420"/>
    <lineage>
        <taxon>Bacteria</taxon>
        <taxon>Pseudomonadati</taxon>
        <taxon>Pseudomonadota</taxon>
        <taxon>Gammaproteobacteria</taxon>
        <taxon>Pseudomonadales</taxon>
        <taxon>Pseudomonadaceae</taxon>
        <taxon>Stutzerimonas</taxon>
    </lineage>
</organism>
<accession>A0A427DNL2</accession>
<feature type="coiled-coil region" evidence="1">
    <location>
        <begin position="185"/>
        <end position="212"/>
    </location>
</feature>
<sequence length="278" mass="30312">MRELDELKNELAALTTEHQALGLRCAELKKAEEAAPSEWNHLGHRVGSAEFYEAQRQRMDAEMHQERVENRMAWLSRRIMYLEQLAGADKEIAKAREEEQAAAERVARIEQSLSRVVGQLEALRAEQGKTEEQRQHAEQEVAQALAAATAAGDSKALEAARAQMDSLTAEGRSSRAKQEANAPVITALGAEEDALEQQLATARKEQQKAASAVNAAQRLKKGAEWDQAVSVLTEIGTDLVALGVGYPLTHLKVPTFAPGAGGDVTLYSLQMQHKQAAA</sequence>
<dbReference type="RefSeq" id="WP_125940338.1">
    <property type="nucleotide sequence ID" value="NZ_RHQL01000019.1"/>
</dbReference>
<keyword evidence="1" id="KW-0175">Coiled coil</keyword>
<protein>
    <submittedName>
        <fullName evidence="2">Uncharacterized protein</fullName>
    </submittedName>
</protein>
<dbReference type="EMBL" id="RHQL01000019">
    <property type="protein sequence ID" value="RRV05090.1"/>
    <property type="molecule type" value="Genomic_DNA"/>
</dbReference>
<proteinExistence type="predicted"/>
<name>A0A427DNL2_9GAMM</name>
<feature type="coiled-coil region" evidence="1">
    <location>
        <begin position="49"/>
        <end position="140"/>
    </location>
</feature>
<gene>
    <name evidence="2" type="ORF">EGJ28_21445</name>
</gene>
<dbReference type="AlphaFoldDB" id="A0A427DNL2"/>
<comment type="caution">
    <text evidence="2">The sequence shown here is derived from an EMBL/GenBank/DDBJ whole genome shotgun (WGS) entry which is preliminary data.</text>
</comment>
<reference evidence="2 3" key="1">
    <citation type="submission" date="2018-10" db="EMBL/GenBank/DDBJ databases">
        <title>Transmission dynamics of multidrug resistant bacteria on intensive care unit surfaces.</title>
        <authorList>
            <person name="D'Souza A.W."/>
            <person name="Potter R.F."/>
            <person name="Wallace M."/>
            <person name="Shupe A."/>
            <person name="Patel S."/>
            <person name="Sun S."/>
            <person name="Gul D."/>
            <person name="Kwon J.H."/>
            <person name="Andleeb S."/>
            <person name="Burnham C.-A.D."/>
            <person name="Dantas G."/>
        </authorList>
    </citation>
    <scope>NUCLEOTIDE SEQUENCE [LARGE SCALE GENOMIC DNA]</scope>
    <source>
        <strain evidence="2 3">PX_177</strain>
    </source>
</reference>
<evidence type="ECO:0000313" key="3">
    <source>
        <dbReference type="Proteomes" id="UP000276506"/>
    </source>
</evidence>
<evidence type="ECO:0000313" key="2">
    <source>
        <dbReference type="EMBL" id="RRV05090.1"/>
    </source>
</evidence>
<dbReference type="Proteomes" id="UP000276506">
    <property type="component" value="Unassembled WGS sequence"/>
</dbReference>